<evidence type="ECO:0000256" key="7">
    <source>
        <dbReference type="ARBA" id="ARBA00022723"/>
    </source>
</evidence>
<evidence type="ECO:0000256" key="16">
    <source>
        <dbReference type="RuleBase" id="RU004013"/>
    </source>
</evidence>
<comment type="catalytic activity">
    <reaction evidence="13">
        <text>a ribonucleoside 5'-diphosphate + ATP = a ribonucleoside 5'-triphosphate + ADP</text>
        <dbReference type="Rhea" id="RHEA:18113"/>
        <dbReference type="ChEBI" id="CHEBI:30616"/>
        <dbReference type="ChEBI" id="CHEBI:57930"/>
        <dbReference type="ChEBI" id="CHEBI:61557"/>
        <dbReference type="ChEBI" id="CHEBI:456216"/>
        <dbReference type="EC" id="2.7.4.6"/>
    </reaction>
</comment>
<dbReference type="HAMAP" id="MF_00451">
    <property type="entry name" value="NDP_kinase"/>
    <property type="match status" value="1"/>
</dbReference>
<evidence type="ECO:0000256" key="14">
    <source>
        <dbReference type="PROSITE-ProRule" id="PRU00706"/>
    </source>
</evidence>
<dbReference type="GO" id="GO:0005524">
    <property type="term" value="F:ATP binding"/>
    <property type="evidence" value="ECO:0007669"/>
    <property type="project" value="UniProtKB-UniRule"/>
</dbReference>
<keyword evidence="13" id="KW-0597">Phosphoprotein</keyword>
<dbReference type="PRINTS" id="PR01243">
    <property type="entry name" value="NUCDPKINASE"/>
</dbReference>
<dbReference type="RefSeq" id="WP_047262707.1">
    <property type="nucleotide sequence ID" value="NZ_CP011542.1"/>
</dbReference>
<keyword evidence="7 13" id="KW-0479">Metal-binding</keyword>
<dbReference type="SUPFAM" id="SSF54919">
    <property type="entry name" value="Nucleoside diphosphate kinase, NDK"/>
    <property type="match status" value="1"/>
</dbReference>
<evidence type="ECO:0000256" key="2">
    <source>
        <dbReference type="ARBA" id="ARBA00008142"/>
    </source>
</evidence>
<comment type="subunit">
    <text evidence="13">Homotetramer.</text>
</comment>
<keyword evidence="12 13" id="KW-0546">Nucleotide metabolism</keyword>
<dbReference type="PANTHER" id="PTHR11349">
    <property type="entry name" value="NUCLEOSIDE DIPHOSPHATE KINASE"/>
    <property type="match status" value="1"/>
</dbReference>
<evidence type="ECO:0000256" key="8">
    <source>
        <dbReference type="ARBA" id="ARBA00022741"/>
    </source>
</evidence>
<dbReference type="GO" id="GO:0006228">
    <property type="term" value="P:UTP biosynthetic process"/>
    <property type="evidence" value="ECO:0007669"/>
    <property type="project" value="UniProtKB-UniRule"/>
</dbReference>
<dbReference type="GO" id="GO:0004550">
    <property type="term" value="F:nucleoside diphosphate kinase activity"/>
    <property type="evidence" value="ECO:0007669"/>
    <property type="project" value="UniProtKB-UniRule"/>
</dbReference>
<feature type="binding site" evidence="13 14">
    <location>
        <position position="58"/>
    </location>
    <ligand>
        <name>ATP</name>
        <dbReference type="ChEBI" id="CHEBI:30616"/>
    </ligand>
</feature>
<feature type="binding site" evidence="13 14">
    <location>
        <position position="104"/>
    </location>
    <ligand>
        <name>ATP</name>
        <dbReference type="ChEBI" id="CHEBI:30616"/>
    </ligand>
</feature>
<feature type="binding site" evidence="13 14">
    <location>
        <position position="86"/>
    </location>
    <ligand>
        <name>ATP</name>
        <dbReference type="ChEBI" id="CHEBI:30616"/>
    </ligand>
</feature>
<dbReference type="KEGG" id="cmv:CMUST_12115"/>
<dbReference type="GO" id="GO:0005737">
    <property type="term" value="C:cytoplasm"/>
    <property type="evidence" value="ECO:0007669"/>
    <property type="project" value="UniProtKB-SubCell"/>
</dbReference>
<feature type="binding site" evidence="13 14">
    <location>
        <position position="92"/>
    </location>
    <ligand>
        <name>ATP</name>
        <dbReference type="ChEBI" id="CHEBI:30616"/>
    </ligand>
</feature>
<proteinExistence type="inferred from homology"/>
<accession>A0A0G3H003</accession>
<dbReference type="PATRIC" id="fig|571915.4.peg.2587"/>
<comment type="cofactor">
    <cofactor evidence="1 13">
        <name>Mg(2+)</name>
        <dbReference type="ChEBI" id="CHEBI:18420"/>
    </cofactor>
</comment>
<dbReference type="STRING" id="571915.CMUST_12115"/>
<evidence type="ECO:0000256" key="5">
    <source>
        <dbReference type="ARBA" id="ARBA00017632"/>
    </source>
</evidence>
<evidence type="ECO:0000256" key="6">
    <source>
        <dbReference type="ARBA" id="ARBA00022679"/>
    </source>
</evidence>
<dbReference type="GO" id="GO:0046872">
    <property type="term" value="F:metal ion binding"/>
    <property type="evidence" value="ECO:0007669"/>
    <property type="project" value="UniProtKB-KW"/>
</dbReference>
<reference evidence="18 19" key="1">
    <citation type="journal article" date="2015" name="Genome Announc.">
        <title>Complete Genome Sequence of the Type Strain Corynebacterium mustelae DSM 45274, Isolated from Various Tissues of a Male Ferret with Lethal Sepsis.</title>
        <authorList>
            <person name="Ruckert C."/>
            <person name="Eimer J."/>
            <person name="Winkler A."/>
            <person name="Tauch A."/>
        </authorList>
    </citation>
    <scope>NUCLEOTIDE SEQUENCE [LARGE SCALE GENOMIC DNA]</scope>
    <source>
        <strain evidence="18 19">DSM 45274</strain>
    </source>
</reference>
<dbReference type="InterPro" id="IPR034907">
    <property type="entry name" value="NDK-like_dom"/>
</dbReference>
<evidence type="ECO:0000256" key="4">
    <source>
        <dbReference type="ARBA" id="ARBA00012966"/>
    </source>
</evidence>
<evidence type="ECO:0000256" key="10">
    <source>
        <dbReference type="ARBA" id="ARBA00022840"/>
    </source>
</evidence>
<dbReference type="InterPro" id="IPR001564">
    <property type="entry name" value="Nucleoside_diP_kinase"/>
</dbReference>
<dbReference type="Proteomes" id="UP000035199">
    <property type="component" value="Chromosome"/>
</dbReference>
<comment type="function">
    <text evidence="13">Major role in the synthesis of nucleoside triphosphates other than ATP. The ATP gamma phosphate is transferred to the NDP beta phosphate via a ping-pong mechanism, using a phosphorylated active-site intermediate.</text>
</comment>
<dbReference type="InterPro" id="IPR036850">
    <property type="entry name" value="NDK-like_dom_sf"/>
</dbReference>
<dbReference type="AlphaFoldDB" id="A0A0G3H003"/>
<keyword evidence="19" id="KW-1185">Reference proteome</keyword>
<dbReference type="InterPro" id="IPR023005">
    <property type="entry name" value="Nucleoside_diP_kinase_AS"/>
</dbReference>
<feature type="domain" description="Nucleoside diphosphate kinase-like" evidence="17">
    <location>
        <begin position="2"/>
        <end position="136"/>
    </location>
</feature>
<gene>
    <name evidence="13 18" type="primary">ndk</name>
    <name evidence="18" type="ORF">CMUST_12115</name>
</gene>
<dbReference type="CDD" id="cd04413">
    <property type="entry name" value="NDPk_I"/>
    <property type="match status" value="1"/>
</dbReference>
<comment type="catalytic activity">
    <reaction evidence="13 16">
        <text>a 2'-deoxyribonucleoside 5'-diphosphate + ATP = a 2'-deoxyribonucleoside 5'-triphosphate + ADP</text>
        <dbReference type="Rhea" id="RHEA:44640"/>
        <dbReference type="ChEBI" id="CHEBI:30616"/>
        <dbReference type="ChEBI" id="CHEBI:61560"/>
        <dbReference type="ChEBI" id="CHEBI:73316"/>
        <dbReference type="ChEBI" id="CHEBI:456216"/>
        <dbReference type="EC" id="2.7.4.6"/>
    </reaction>
</comment>
<evidence type="ECO:0000256" key="15">
    <source>
        <dbReference type="RuleBase" id="RU004011"/>
    </source>
</evidence>
<organism evidence="18 19">
    <name type="scientific">Corynebacterium mustelae</name>
    <dbReference type="NCBI Taxonomy" id="571915"/>
    <lineage>
        <taxon>Bacteria</taxon>
        <taxon>Bacillati</taxon>
        <taxon>Actinomycetota</taxon>
        <taxon>Actinomycetes</taxon>
        <taxon>Mycobacteriales</taxon>
        <taxon>Corynebacteriaceae</taxon>
        <taxon>Corynebacterium</taxon>
    </lineage>
</organism>
<dbReference type="GO" id="GO:0006183">
    <property type="term" value="P:GTP biosynthetic process"/>
    <property type="evidence" value="ECO:0007669"/>
    <property type="project" value="UniProtKB-UniRule"/>
</dbReference>
<keyword evidence="8 13" id="KW-0547">Nucleotide-binding</keyword>
<keyword evidence="6 13" id="KW-0808">Transferase</keyword>
<comment type="similarity">
    <text evidence="2 13 14 15">Belongs to the NDK family.</text>
</comment>
<keyword evidence="10 13" id="KW-0067">ATP-binding</keyword>
<keyword evidence="9 13" id="KW-0418">Kinase</keyword>
<dbReference type="GO" id="GO:0006241">
    <property type="term" value="P:CTP biosynthetic process"/>
    <property type="evidence" value="ECO:0007669"/>
    <property type="project" value="UniProtKB-UniRule"/>
</dbReference>
<dbReference type="EC" id="2.7.4.6" evidence="4 13"/>
<comment type="subunit">
    <text evidence="3">Homohexamer.</text>
</comment>
<dbReference type="OrthoDB" id="9801161at2"/>
<name>A0A0G3H003_9CORY</name>
<evidence type="ECO:0000313" key="19">
    <source>
        <dbReference type="Proteomes" id="UP000035199"/>
    </source>
</evidence>
<evidence type="ECO:0000259" key="17">
    <source>
        <dbReference type="SMART" id="SM00562"/>
    </source>
</evidence>
<dbReference type="NCBIfam" id="NF001908">
    <property type="entry name" value="PRK00668.1"/>
    <property type="match status" value="1"/>
</dbReference>
<sequence>MTERTLILIKPDGVASGHVGEIIARIERKGLKLVALDLRVADRETAEKHYAEHADKPFFGELVEFITSAPLVAGVIEGPRAIDAWRQLAGGTDPVAKATPGTIRGDFALNVAENVVHGSDSEESAAREIGIWFPNL</sequence>
<evidence type="ECO:0000256" key="1">
    <source>
        <dbReference type="ARBA" id="ARBA00001946"/>
    </source>
</evidence>
<evidence type="ECO:0000313" key="18">
    <source>
        <dbReference type="EMBL" id="AKK06734.1"/>
    </source>
</evidence>
<comment type="subcellular location">
    <subcellularLocation>
        <location evidence="13">Cytoplasm</location>
    </subcellularLocation>
</comment>
<keyword evidence="13" id="KW-0963">Cytoplasm</keyword>
<keyword evidence="11 13" id="KW-0460">Magnesium</keyword>
<feature type="binding site" evidence="13 14">
    <location>
        <position position="114"/>
    </location>
    <ligand>
        <name>ATP</name>
        <dbReference type="ChEBI" id="CHEBI:30616"/>
    </ligand>
</feature>
<evidence type="ECO:0000256" key="11">
    <source>
        <dbReference type="ARBA" id="ARBA00022842"/>
    </source>
</evidence>
<dbReference type="PROSITE" id="PS00469">
    <property type="entry name" value="NDPK"/>
    <property type="match status" value="1"/>
</dbReference>
<feature type="active site" description="Pros-phosphohistidine intermediate" evidence="13 14">
    <location>
        <position position="117"/>
    </location>
</feature>
<dbReference type="Gene3D" id="3.30.70.141">
    <property type="entry name" value="Nucleoside diphosphate kinase-like domain"/>
    <property type="match status" value="1"/>
</dbReference>
<dbReference type="SMART" id="SM00562">
    <property type="entry name" value="NDK"/>
    <property type="match status" value="1"/>
</dbReference>
<evidence type="ECO:0000256" key="9">
    <source>
        <dbReference type="ARBA" id="ARBA00022777"/>
    </source>
</evidence>
<reference evidence="19" key="2">
    <citation type="submission" date="2015-05" db="EMBL/GenBank/DDBJ databases">
        <title>Complete genome sequence of Corynebacterium mustelae DSM 45274, isolated from various tissues of a male ferret with lethal sepsis.</title>
        <authorList>
            <person name="Ruckert C."/>
            <person name="Albersmeier A."/>
            <person name="Winkler A."/>
            <person name="Tauch A."/>
        </authorList>
    </citation>
    <scope>NUCLEOTIDE SEQUENCE [LARGE SCALE GENOMIC DNA]</scope>
    <source>
        <strain evidence="19">DSM 45274</strain>
    </source>
</reference>
<dbReference type="EMBL" id="CP011542">
    <property type="protein sequence ID" value="AKK06734.1"/>
    <property type="molecule type" value="Genomic_DNA"/>
</dbReference>
<dbReference type="PROSITE" id="PS51374">
    <property type="entry name" value="NDPK_LIKE"/>
    <property type="match status" value="1"/>
</dbReference>
<evidence type="ECO:0000256" key="3">
    <source>
        <dbReference type="ARBA" id="ARBA00011643"/>
    </source>
</evidence>
<evidence type="ECO:0000256" key="13">
    <source>
        <dbReference type="HAMAP-Rule" id="MF_00451"/>
    </source>
</evidence>
<feature type="binding site" evidence="13 14">
    <location>
        <position position="10"/>
    </location>
    <ligand>
        <name>ATP</name>
        <dbReference type="ChEBI" id="CHEBI:30616"/>
    </ligand>
</feature>
<dbReference type="FunFam" id="3.30.70.141:FF:000003">
    <property type="entry name" value="Nucleoside diphosphate kinase"/>
    <property type="match status" value="1"/>
</dbReference>
<protein>
    <recommendedName>
        <fullName evidence="5 13">Nucleoside diphosphate kinase</fullName>
        <shortName evidence="13">NDK</shortName>
        <shortName evidence="13">NDP kinase</shortName>
        <ecNumber evidence="4 13">2.7.4.6</ecNumber>
    </recommendedName>
    <alternativeName>
        <fullName evidence="13">Nucleoside-2-P kinase</fullName>
    </alternativeName>
</protein>
<dbReference type="Pfam" id="PF00334">
    <property type="entry name" value="NDK"/>
    <property type="match status" value="1"/>
</dbReference>
<evidence type="ECO:0000256" key="12">
    <source>
        <dbReference type="ARBA" id="ARBA00023080"/>
    </source>
</evidence>